<dbReference type="GeneID" id="92032958"/>
<proteinExistence type="predicted"/>
<keyword evidence="1" id="KW-0732">Signal</keyword>
<dbReference type="Proteomes" id="UP001360953">
    <property type="component" value="Unassembled WGS sequence"/>
</dbReference>
<protein>
    <recommendedName>
        <fullName evidence="4">Calcium-dependent phosphotriesterase</fullName>
    </recommendedName>
</protein>
<sequence length="427" mass="46097">MLGKLSTAVVLGLVALLWPHISLLLETQQLQTITPDKLTKVNVFKEHEVKFRELLKNCEDVILVEEEQVALLSCDPGRDNWNTVMGNFRDPSGAGILYQWFYNDADAVPTPIALEHPTNGSYYTTDFHPLGIEYHAPSGTLYVTNHASHGPTLEVLSYKPWSGFGRAVAKHVRTIRDPAIHTPNSLIPLSATSILLTNDHFFKVRFNRALARAETQLALPGGNVVHVSLPPADAPADASANVTTLARGLPFCNGIALLNSSTVAVASTTRRSVSLYALSPAPAGSPAWAPPSLSFRSEYHAPAFLDNLSADQNGRLLVAGHPSVGALSATVAQRMTCNDLRAKQAAGAALDEAERVTEKECDEEEKHVKAATWAAELSFNEDGAAVWRPLLVGNDIYGSSATVARDVKKGLTFVSGLYERGLFVGKE</sequence>
<dbReference type="InterPro" id="IPR011042">
    <property type="entry name" value="6-blade_b-propeller_TolB-like"/>
</dbReference>
<accession>A0ABR1LTM9</accession>
<evidence type="ECO:0008006" key="4">
    <source>
        <dbReference type="Google" id="ProtNLM"/>
    </source>
</evidence>
<feature type="chain" id="PRO_5045206331" description="Calcium-dependent phosphotriesterase" evidence="1">
    <location>
        <begin position="25"/>
        <end position="427"/>
    </location>
</feature>
<name>A0ABR1LTM9_9PEZI</name>
<organism evidence="2 3">
    <name type="scientific">Phyllosticta citribraziliensis</name>
    <dbReference type="NCBI Taxonomy" id="989973"/>
    <lineage>
        <taxon>Eukaryota</taxon>
        <taxon>Fungi</taxon>
        <taxon>Dikarya</taxon>
        <taxon>Ascomycota</taxon>
        <taxon>Pezizomycotina</taxon>
        <taxon>Dothideomycetes</taxon>
        <taxon>Dothideomycetes incertae sedis</taxon>
        <taxon>Botryosphaeriales</taxon>
        <taxon>Phyllostictaceae</taxon>
        <taxon>Phyllosticta</taxon>
    </lineage>
</organism>
<dbReference type="PANTHER" id="PTHR11799:SF30">
    <property type="entry name" value="SERUM PARAOXONASE_ARYLESTERASE 2"/>
    <property type="match status" value="1"/>
</dbReference>
<evidence type="ECO:0000256" key="1">
    <source>
        <dbReference type="SAM" id="SignalP"/>
    </source>
</evidence>
<evidence type="ECO:0000313" key="3">
    <source>
        <dbReference type="Proteomes" id="UP001360953"/>
    </source>
</evidence>
<dbReference type="SUPFAM" id="SSF63829">
    <property type="entry name" value="Calcium-dependent phosphotriesterase"/>
    <property type="match status" value="1"/>
</dbReference>
<dbReference type="EMBL" id="JBBPEH010000005">
    <property type="protein sequence ID" value="KAK7538524.1"/>
    <property type="molecule type" value="Genomic_DNA"/>
</dbReference>
<gene>
    <name evidence="2" type="ORF">J3D65DRAFT_622275</name>
</gene>
<dbReference type="Gene3D" id="2.120.10.30">
    <property type="entry name" value="TolB, C-terminal domain"/>
    <property type="match status" value="1"/>
</dbReference>
<reference evidence="2 3" key="1">
    <citation type="submission" date="2024-04" db="EMBL/GenBank/DDBJ databases">
        <title>Phyllosticta paracitricarpa is synonymous to the EU quarantine fungus P. citricarpa based on phylogenomic analyses.</title>
        <authorList>
            <consortium name="Lawrence Berkeley National Laboratory"/>
            <person name="Van ingen-buijs V.A."/>
            <person name="Van westerhoven A.C."/>
            <person name="Haridas S."/>
            <person name="Skiadas P."/>
            <person name="Martin F."/>
            <person name="Groenewald J.Z."/>
            <person name="Crous P.W."/>
            <person name="Seidl M.F."/>
        </authorList>
    </citation>
    <scope>NUCLEOTIDE SEQUENCE [LARGE SCALE GENOMIC DNA]</scope>
    <source>
        <strain evidence="2 3">CPC 17464</strain>
    </source>
</reference>
<dbReference type="PANTHER" id="PTHR11799">
    <property type="entry name" value="PARAOXONASE"/>
    <property type="match status" value="1"/>
</dbReference>
<keyword evidence="3" id="KW-1185">Reference proteome</keyword>
<evidence type="ECO:0000313" key="2">
    <source>
        <dbReference type="EMBL" id="KAK7538524.1"/>
    </source>
</evidence>
<feature type="signal peptide" evidence="1">
    <location>
        <begin position="1"/>
        <end position="24"/>
    </location>
</feature>
<dbReference type="RefSeq" id="XP_066656211.1">
    <property type="nucleotide sequence ID" value="XM_066800052.1"/>
</dbReference>
<comment type="caution">
    <text evidence="2">The sequence shown here is derived from an EMBL/GenBank/DDBJ whole genome shotgun (WGS) entry which is preliminary data.</text>
</comment>
<dbReference type="InterPro" id="IPR051288">
    <property type="entry name" value="Serum_paraoxonase/arylesterase"/>
</dbReference>